<accession>A0A3P7V3C4</accession>
<gene>
    <name evidence="1" type="ORF">HNAJ_LOCUS4388</name>
</gene>
<dbReference type="AlphaFoldDB" id="A0A3P7V3C4"/>
<dbReference type="OrthoDB" id="6275562at2759"/>
<dbReference type="Proteomes" id="UP000278807">
    <property type="component" value="Unassembled WGS sequence"/>
</dbReference>
<proteinExistence type="predicted"/>
<sequence>MQVVGASFLILQCCDGGRSSLSIVEDGFVANVTKEQFKAILVHMNSASSMQLRIETTQPLPESLLSLLPGSEHPPTSNNGALITLNWINESVPMHPTSLHYLRRCTPERFPKLARHTFHAPLREHHPNPQPSHHVIGYYRGRVVISLPFTLTDICGYVKLLSSCIGYSCVDGRPIEPGRTFIIPPEHQLRHWLIRHRLSDPEAFNNPSSTPSALPRVAWTRLHSLADRPVYAVDNRWGEVLDCFAVFNAVSSTFINIYAFFQLRLLFR</sequence>
<reference evidence="1 2" key="1">
    <citation type="submission" date="2018-11" db="EMBL/GenBank/DDBJ databases">
        <authorList>
            <consortium name="Pathogen Informatics"/>
        </authorList>
    </citation>
    <scope>NUCLEOTIDE SEQUENCE [LARGE SCALE GENOMIC DNA]</scope>
</reference>
<name>A0A3P7V3C4_RODNA</name>
<protein>
    <submittedName>
        <fullName evidence="1">Uncharacterized protein</fullName>
    </submittedName>
</protein>
<evidence type="ECO:0000313" key="1">
    <source>
        <dbReference type="EMBL" id="VDO00248.1"/>
    </source>
</evidence>
<dbReference type="EMBL" id="UZAE01003047">
    <property type="protein sequence ID" value="VDO00248.1"/>
    <property type="molecule type" value="Genomic_DNA"/>
</dbReference>
<organism evidence="1 2">
    <name type="scientific">Rodentolepis nana</name>
    <name type="common">Dwarf tapeworm</name>
    <name type="synonym">Hymenolepis nana</name>
    <dbReference type="NCBI Taxonomy" id="102285"/>
    <lineage>
        <taxon>Eukaryota</taxon>
        <taxon>Metazoa</taxon>
        <taxon>Spiralia</taxon>
        <taxon>Lophotrochozoa</taxon>
        <taxon>Platyhelminthes</taxon>
        <taxon>Cestoda</taxon>
        <taxon>Eucestoda</taxon>
        <taxon>Cyclophyllidea</taxon>
        <taxon>Hymenolepididae</taxon>
        <taxon>Rodentolepis</taxon>
    </lineage>
</organism>
<evidence type="ECO:0000313" key="2">
    <source>
        <dbReference type="Proteomes" id="UP000278807"/>
    </source>
</evidence>
<keyword evidence="2" id="KW-1185">Reference proteome</keyword>